<dbReference type="GO" id="GO:0046949">
    <property type="term" value="P:fatty-acyl-CoA biosynthetic process"/>
    <property type="evidence" value="ECO:0007669"/>
    <property type="project" value="TreeGrafter"/>
</dbReference>
<accession>A0AAW1LXB9</accession>
<evidence type="ECO:0000259" key="5">
    <source>
        <dbReference type="Pfam" id="PF13193"/>
    </source>
</evidence>
<dbReference type="SUPFAM" id="SSF56801">
    <property type="entry name" value="Acetyl-CoA synthetase-like"/>
    <property type="match status" value="1"/>
</dbReference>
<evidence type="ECO:0000256" key="2">
    <source>
        <dbReference type="ARBA" id="ARBA00006432"/>
    </source>
</evidence>
<dbReference type="Gene3D" id="3.40.50.980">
    <property type="match status" value="1"/>
</dbReference>
<gene>
    <name evidence="6" type="ORF">QE152_g9768</name>
</gene>
<dbReference type="InterPro" id="IPR045851">
    <property type="entry name" value="AMP-bd_C_sf"/>
</dbReference>
<dbReference type="Gene3D" id="2.30.38.10">
    <property type="entry name" value="Luciferase, Domain 3"/>
    <property type="match status" value="1"/>
</dbReference>
<evidence type="ECO:0000256" key="1">
    <source>
        <dbReference type="ARBA" id="ARBA00004275"/>
    </source>
</evidence>
<dbReference type="GO" id="GO:0004467">
    <property type="term" value="F:long-chain fatty acid-CoA ligase activity"/>
    <property type="evidence" value="ECO:0007669"/>
    <property type="project" value="TreeGrafter"/>
</dbReference>
<feature type="domain" description="AMP-binding enzyme C-terminal" evidence="5">
    <location>
        <begin position="203"/>
        <end position="279"/>
    </location>
</feature>
<evidence type="ECO:0000259" key="4">
    <source>
        <dbReference type="Pfam" id="PF00501"/>
    </source>
</evidence>
<dbReference type="EMBL" id="JASPKY010000085">
    <property type="protein sequence ID" value="KAK9738596.1"/>
    <property type="molecule type" value="Genomic_DNA"/>
</dbReference>
<dbReference type="PANTHER" id="PTHR24096">
    <property type="entry name" value="LONG-CHAIN-FATTY-ACID--COA LIGASE"/>
    <property type="match status" value="1"/>
</dbReference>
<dbReference type="Proteomes" id="UP001458880">
    <property type="component" value="Unassembled WGS sequence"/>
</dbReference>
<evidence type="ECO:0000256" key="3">
    <source>
        <dbReference type="ARBA" id="ARBA00023140"/>
    </source>
</evidence>
<reference evidence="6 7" key="1">
    <citation type="journal article" date="2024" name="BMC Genomics">
        <title>De novo assembly and annotation of Popillia japonica's genome with initial clues to its potential as an invasive pest.</title>
        <authorList>
            <person name="Cucini C."/>
            <person name="Boschi S."/>
            <person name="Funari R."/>
            <person name="Cardaioli E."/>
            <person name="Iannotti N."/>
            <person name="Marturano G."/>
            <person name="Paoli F."/>
            <person name="Bruttini M."/>
            <person name="Carapelli A."/>
            <person name="Frati F."/>
            <person name="Nardi F."/>
        </authorList>
    </citation>
    <scope>NUCLEOTIDE SEQUENCE [LARGE SCALE GENOMIC DNA]</scope>
    <source>
        <strain evidence="6">DMR45628</strain>
    </source>
</reference>
<dbReference type="Pfam" id="PF13193">
    <property type="entry name" value="AMP-binding_C"/>
    <property type="match status" value="1"/>
</dbReference>
<dbReference type="Pfam" id="PF00501">
    <property type="entry name" value="AMP-binding"/>
    <property type="match status" value="1"/>
</dbReference>
<protein>
    <submittedName>
        <fullName evidence="6">AMP-binding enzyme C-terminal domain</fullName>
    </submittedName>
</protein>
<evidence type="ECO:0000313" key="7">
    <source>
        <dbReference type="Proteomes" id="UP001458880"/>
    </source>
</evidence>
<comment type="subcellular location">
    <subcellularLocation>
        <location evidence="1">Peroxisome</location>
    </subcellularLocation>
</comment>
<comment type="similarity">
    <text evidence="2">Belongs to the ATP-dependent AMP-binding enzyme family.</text>
</comment>
<feature type="domain" description="AMP-dependent synthetase/ligase" evidence="4">
    <location>
        <begin position="1"/>
        <end position="153"/>
    </location>
</feature>
<organism evidence="6 7">
    <name type="scientific">Popillia japonica</name>
    <name type="common">Japanese beetle</name>
    <dbReference type="NCBI Taxonomy" id="7064"/>
    <lineage>
        <taxon>Eukaryota</taxon>
        <taxon>Metazoa</taxon>
        <taxon>Ecdysozoa</taxon>
        <taxon>Arthropoda</taxon>
        <taxon>Hexapoda</taxon>
        <taxon>Insecta</taxon>
        <taxon>Pterygota</taxon>
        <taxon>Neoptera</taxon>
        <taxon>Endopterygota</taxon>
        <taxon>Coleoptera</taxon>
        <taxon>Polyphaga</taxon>
        <taxon>Scarabaeiformia</taxon>
        <taxon>Scarabaeidae</taxon>
        <taxon>Rutelinae</taxon>
        <taxon>Popillia</taxon>
    </lineage>
</organism>
<evidence type="ECO:0000313" key="6">
    <source>
        <dbReference type="EMBL" id="KAK9738596.1"/>
    </source>
</evidence>
<keyword evidence="7" id="KW-1185">Reference proteome</keyword>
<dbReference type="InterPro" id="IPR025110">
    <property type="entry name" value="AMP-bd_C"/>
</dbReference>
<dbReference type="PANTHER" id="PTHR24096:SF422">
    <property type="entry name" value="BCDNA.GH02901"/>
    <property type="match status" value="1"/>
</dbReference>
<dbReference type="AlphaFoldDB" id="A0AAW1LXB9"/>
<dbReference type="Gene3D" id="3.30.300.30">
    <property type="match status" value="1"/>
</dbReference>
<keyword evidence="3" id="KW-0576">Peroxisome</keyword>
<dbReference type="FunFam" id="3.30.300.30:FF:000007">
    <property type="entry name" value="4-coumarate--CoA ligase 2"/>
    <property type="match status" value="1"/>
</dbReference>
<name>A0AAW1LXB9_POPJA</name>
<sequence>MLALMKDGSKVLTLPKFTPDTYIMSLEKYSPTILMLVPPMIIFLSTHPGVKSDYLSSLRIVTSGAAPLGALDEEKLRQKVGNHLNVIQGYGLSETSPGVTLIPLELQGKSPGSMGTPLPNTLIKVVDENGKHLGYNQTGELWVKGPQVMKGYLNKPEETEKTFQDEWFKTGDLVRCDEDRMVFIADRMKELIKVKGFQVPPAELEEIIRHFPGVADAAVIGIPHERHGEVPRAYVLPKPNSTIDVDKLQIYVASQVAKHKRLAGGISIIDNLPRNASGKLLRKNLKELYKNKGL</sequence>
<proteinExistence type="inferred from homology"/>
<comment type="caution">
    <text evidence="6">The sequence shown here is derived from an EMBL/GenBank/DDBJ whole genome shotgun (WGS) entry which is preliminary data.</text>
</comment>
<dbReference type="GO" id="GO:0005777">
    <property type="term" value="C:peroxisome"/>
    <property type="evidence" value="ECO:0007669"/>
    <property type="project" value="UniProtKB-SubCell"/>
</dbReference>
<dbReference type="InterPro" id="IPR000873">
    <property type="entry name" value="AMP-dep_synth/lig_dom"/>
</dbReference>